<dbReference type="EMBL" id="BAABCK010000018">
    <property type="protein sequence ID" value="GAA3721271.1"/>
    <property type="molecule type" value="Genomic_DNA"/>
</dbReference>
<dbReference type="NCBIfam" id="NF003589">
    <property type="entry name" value="PRK05254.1-2"/>
    <property type="match status" value="1"/>
</dbReference>
<evidence type="ECO:0000256" key="2">
    <source>
        <dbReference type="ARBA" id="ARBA00002631"/>
    </source>
</evidence>
<dbReference type="PROSITE" id="PS00130">
    <property type="entry name" value="U_DNA_GLYCOSYLASE"/>
    <property type="match status" value="1"/>
</dbReference>
<keyword evidence="7 9" id="KW-0378">Hydrolase</keyword>
<evidence type="ECO:0000256" key="4">
    <source>
        <dbReference type="ARBA" id="ARBA00012030"/>
    </source>
</evidence>
<evidence type="ECO:0000313" key="13">
    <source>
        <dbReference type="EMBL" id="GAA3721271.1"/>
    </source>
</evidence>
<dbReference type="InterPro" id="IPR002043">
    <property type="entry name" value="UDG_fam1"/>
</dbReference>
<reference evidence="14" key="1">
    <citation type="journal article" date="2019" name="Int. J. Syst. Evol. Microbiol.">
        <title>The Global Catalogue of Microorganisms (GCM) 10K type strain sequencing project: providing services to taxonomists for standard genome sequencing and annotation.</title>
        <authorList>
            <consortium name="The Broad Institute Genomics Platform"/>
            <consortium name="The Broad Institute Genome Sequencing Center for Infectious Disease"/>
            <person name="Wu L."/>
            <person name="Ma J."/>
        </authorList>
    </citation>
    <scope>NUCLEOTIDE SEQUENCE [LARGE SCALE GENOMIC DNA]</scope>
    <source>
        <strain evidence="14">JCM 16981</strain>
    </source>
</reference>
<dbReference type="Gene3D" id="3.40.470.10">
    <property type="entry name" value="Uracil-DNA glycosylase-like domain"/>
    <property type="match status" value="1"/>
</dbReference>
<evidence type="ECO:0000256" key="9">
    <source>
        <dbReference type="HAMAP-Rule" id="MF_00148"/>
    </source>
</evidence>
<comment type="function">
    <text evidence="2 9 11">Excises uracil residues from the DNA which can arise as a result of misincorporation of dUMP residues by DNA polymerase or due to deamination of cytosine.</text>
</comment>
<organism evidence="13 14">
    <name type="scientific">Salinicoccus jeotgali</name>
    <dbReference type="NCBI Taxonomy" id="381634"/>
    <lineage>
        <taxon>Bacteria</taxon>
        <taxon>Bacillati</taxon>
        <taxon>Bacillota</taxon>
        <taxon>Bacilli</taxon>
        <taxon>Bacillales</taxon>
        <taxon>Staphylococcaceae</taxon>
        <taxon>Salinicoccus</taxon>
    </lineage>
</organism>
<dbReference type="HAMAP" id="MF_00148">
    <property type="entry name" value="UDG"/>
    <property type="match status" value="1"/>
</dbReference>
<dbReference type="InterPro" id="IPR018085">
    <property type="entry name" value="Ura-DNA_Glyclase_AS"/>
</dbReference>
<evidence type="ECO:0000256" key="8">
    <source>
        <dbReference type="ARBA" id="ARBA00023204"/>
    </source>
</evidence>
<evidence type="ECO:0000259" key="12">
    <source>
        <dbReference type="SMART" id="SM00986"/>
    </source>
</evidence>
<evidence type="ECO:0000256" key="1">
    <source>
        <dbReference type="ARBA" id="ARBA00001400"/>
    </source>
</evidence>
<dbReference type="NCBIfam" id="NF003592">
    <property type="entry name" value="PRK05254.1-5"/>
    <property type="match status" value="1"/>
</dbReference>
<evidence type="ECO:0000256" key="11">
    <source>
        <dbReference type="RuleBase" id="RU003780"/>
    </source>
</evidence>
<keyword evidence="9" id="KW-0963">Cytoplasm</keyword>
<dbReference type="Proteomes" id="UP001500920">
    <property type="component" value="Unassembled WGS sequence"/>
</dbReference>
<dbReference type="NCBIfam" id="NF003588">
    <property type="entry name" value="PRK05254.1-1"/>
    <property type="match status" value="1"/>
</dbReference>
<dbReference type="PANTHER" id="PTHR11264">
    <property type="entry name" value="URACIL-DNA GLYCOSYLASE"/>
    <property type="match status" value="1"/>
</dbReference>
<dbReference type="SMART" id="SM00987">
    <property type="entry name" value="UreE_C"/>
    <property type="match status" value="1"/>
</dbReference>
<evidence type="ECO:0000256" key="10">
    <source>
        <dbReference type="PROSITE-ProRule" id="PRU10072"/>
    </source>
</evidence>
<dbReference type="CDD" id="cd10027">
    <property type="entry name" value="UDG-F1-like"/>
    <property type="match status" value="1"/>
</dbReference>
<evidence type="ECO:0000256" key="7">
    <source>
        <dbReference type="ARBA" id="ARBA00022801"/>
    </source>
</evidence>
<keyword evidence="14" id="KW-1185">Reference proteome</keyword>
<evidence type="ECO:0000256" key="3">
    <source>
        <dbReference type="ARBA" id="ARBA00008184"/>
    </source>
</evidence>
<feature type="active site" description="Proton acceptor" evidence="9 10">
    <location>
        <position position="66"/>
    </location>
</feature>
<dbReference type="InterPro" id="IPR036895">
    <property type="entry name" value="Uracil-DNA_glycosylase-like_sf"/>
</dbReference>
<dbReference type="Pfam" id="PF03167">
    <property type="entry name" value="UDG"/>
    <property type="match status" value="1"/>
</dbReference>
<keyword evidence="6 9" id="KW-0227">DNA damage</keyword>
<comment type="similarity">
    <text evidence="3 9 11">Belongs to the uracil-DNA glycosylase (UDG) superfamily. UNG family.</text>
</comment>
<dbReference type="SUPFAM" id="SSF52141">
    <property type="entry name" value="Uracil-DNA glycosylase-like"/>
    <property type="match status" value="1"/>
</dbReference>
<dbReference type="InterPro" id="IPR005122">
    <property type="entry name" value="Uracil-DNA_glycosylase-like"/>
</dbReference>
<comment type="caution">
    <text evidence="13">The sequence shown here is derived from an EMBL/GenBank/DDBJ whole genome shotgun (WGS) entry which is preliminary data.</text>
</comment>
<dbReference type="RefSeq" id="WP_344701877.1">
    <property type="nucleotide sequence ID" value="NZ_BAABCK010000018.1"/>
</dbReference>
<proteinExistence type="inferred from homology"/>
<comment type="subcellular location">
    <subcellularLocation>
        <location evidence="9">Cytoplasm</location>
    </subcellularLocation>
</comment>
<name>A0ABP7EP66_9STAP</name>
<protein>
    <recommendedName>
        <fullName evidence="5 9">Uracil-DNA glycosylase</fullName>
        <shortName evidence="9">UDG</shortName>
        <ecNumber evidence="4 9">3.2.2.27</ecNumber>
    </recommendedName>
</protein>
<evidence type="ECO:0000256" key="6">
    <source>
        <dbReference type="ARBA" id="ARBA00022763"/>
    </source>
</evidence>
<dbReference type="PANTHER" id="PTHR11264:SF0">
    <property type="entry name" value="URACIL-DNA GLYCOSYLASE"/>
    <property type="match status" value="1"/>
</dbReference>
<evidence type="ECO:0000313" key="14">
    <source>
        <dbReference type="Proteomes" id="UP001500920"/>
    </source>
</evidence>
<dbReference type="NCBIfam" id="TIGR00628">
    <property type="entry name" value="ung"/>
    <property type="match status" value="1"/>
</dbReference>
<feature type="domain" description="Uracil-DNA glycosylase-like" evidence="12">
    <location>
        <begin position="51"/>
        <end position="214"/>
    </location>
</feature>
<evidence type="ECO:0000256" key="5">
    <source>
        <dbReference type="ARBA" id="ARBA00018429"/>
    </source>
</evidence>
<dbReference type="SMART" id="SM00986">
    <property type="entry name" value="UDG"/>
    <property type="match status" value="1"/>
</dbReference>
<comment type="catalytic activity">
    <reaction evidence="1 9 11">
        <text>Hydrolyzes single-stranded DNA or mismatched double-stranded DNA and polynucleotides, releasing free uracil.</text>
        <dbReference type="EC" id="3.2.2.27"/>
    </reaction>
</comment>
<gene>
    <name evidence="9" type="primary">ung</name>
    <name evidence="13" type="ORF">GCM10022378_09210</name>
</gene>
<accession>A0ABP7EP66</accession>
<dbReference type="EC" id="3.2.2.27" evidence="4 9"/>
<sequence>MLQRMPQDWVRAITPHISNPNALSALKCAVDTEYQNHTVFPQRSLIFHAFQRTPYRDVKVVILGQDPYPTPGHATGMAFSVPQNVKIARSLSNIFKERLNDVGIPVSSSGNLSHWADQGVLLLNTILTVRSGAANSHKSIGWQHIIDPVIEALNHKPHPIVYILWGGHAHAYEKRIDTSKHIVIKSSHPSPLGAYKSGAPFIGSKCFSRTNAALIRHGLTPIDWSN</sequence>
<keyword evidence="8 9" id="KW-0234">DNA repair</keyword>